<evidence type="ECO:0000313" key="8">
    <source>
        <dbReference type="Proteomes" id="UP001205748"/>
    </source>
</evidence>
<dbReference type="RefSeq" id="WP_257529017.1">
    <property type="nucleotide sequence ID" value="NZ_JANKAS010000001.1"/>
</dbReference>
<dbReference type="Gene3D" id="3.40.50.1360">
    <property type="match status" value="1"/>
</dbReference>
<gene>
    <name evidence="7" type="ORF">NSA47_01225</name>
</gene>
<evidence type="ECO:0000256" key="4">
    <source>
        <dbReference type="ARBA" id="ARBA00023163"/>
    </source>
</evidence>
<comment type="caution">
    <text evidence="7">The sequence shown here is derived from an EMBL/GenBank/DDBJ whole genome shotgun (WGS) entry which is preliminary data.</text>
</comment>
<dbReference type="GO" id="GO:0030246">
    <property type="term" value="F:carbohydrate binding"/>
    <property type="evidence" value="ECO:0007669"/>
    <property type="project" value="InterPro"/>
</dbReference>
<evidence type="ECO:0000259" key="6">
    <source>
        <dbReference type="Pfam" id="PF21715"/>
    </source>
</evidence>
<dbReference type="Gene3D" id="1.10.10.10">
    <property type="entry name" value="Winged helix-like DNA-binding domain superfamily/Winged helix DNA-binding domain"/>
    <property type="match status" value="1"/>
</dbReference>
<dbReference type="SUPFAM" id="SSF46785">
    <property type="entry name" value="Winged helix' DNA-binding domain"/>
    <property type="match status" value="1"/>
</dbReference>
<dbReference type="InterPro" id="IPR051054">
    <property type="entry name" value="SorC_transcr_regulators"/>
</dbReference>
<feature type="domain" description="Sugar-binding" evidence="5">
    <location>
        <begin position="92"/>
        <end position="338"/>
    </location>
</feature>
<keyword evidence="8" id="KW-1185">Reference proteome</keyword>
<dbReference type="Pfam" id="PF04198">
    <property type="entry name" value="Sugar-bind"/>
    <property type="match status" value="1"/>
</dbReference>
<evidence type="ECO:0000256" key="2">
    <source>
        <dbReference type="ARBA" id="ARBA00023015"/>
    </source>
</evidence>
<name>A0AAE3HCB5_9FIRM</name>
<dbReference type="Proteomes" id="UP001205748">
    <property type="component" value="Unassembled WGS sequence"/>
</dbReference>
<feature type="domain" description="CggR N-terminal DNA binding" evidence="6">
    <location>
        <begin position="21"/>
        <end position="90"/>
    </location>
</feature>
<keyword evidence="3" id="KW-0238">DNA-binding</keyword>
<dbReference type="PANTHER" id="PTHR34294:SF5">
    <property type="entry name" value="CENTRAL GLYCOLYTIC GENES REGULATOR"/>
    <property type="match status" value="1"/>
</dbReference>
<dbReference type="InterPro" id="IPR036390">
    <property type="entry name" value="WH_DNA-bd_sf"/>
</dbReference>
<dbReference type="Pfam" id="PF21715">
    <property type="entry name" value="CggR_N"/>
    <property type="match status" value="1"/>
</dbReference>
<evidence type="ECO:0000259" key="5">
    <source>
        <dbReference type="Pfam" id="PF04198"/>
    </source>
</evidence>
<protein>
    <submittedName>
        <fullName evidence="7">Sugar-binding transcriptional regulator</fullName>
    </submittedName>
</protein>
<dbReference type="InterPro" id="IPR048715">
    <property type="entry name" value="CggR_N"/>
</dbReference>
<evidence type="ECO:0000256" key="1">
    <source>
        <dbReference type="ARBA" id="ARBA00010466"/>
    </source>
</evidence>
<dbReference type="InterPro" id="IPR007324">
    <property type="entry name" value="Sugar-bd_dom_put"/>
</dbReference>
<dbReference type="InterPro" id="IPR036388">
    <property type="entry name" value="WH-like_DNA-bd_sf"/>
</dbReference>
<dbReference type="InterPro" id="IPR037171">
    <property type="entry name" value="NagB/RpiA_transferase-like"/>
</dbReference>
<sequence>MDIGNIIELQKQIAPELFELIEKRYNILSNIYYDQPIGRRTLANNLKIGERIVRSETIKLQEENLIEIQRHGMFLTEKGRKMVERLRELMHEVGGLSETEREIKKLLSLEQVIIVPGSIEENPTIIDSMGHAAAYYIKEILKDKMKIGVTGGGSVASVAEEMPRLNLPNVTVIPARGGMGRDAGRQANNIAAKLAEKLSASYELLHMPDDVEGEILKALIANPLIKHTLDMLKTLDVLVYGVGRADVMAEKRGLDQGKKELLKKNNAVSEAFGHYFDKKGNVIYRSSSVGISIEDFKKIPHVIAVSGGANKAEAIMTSCKIRKDLVLVTDESAAKAIIEKNK</sequence>
<evidence type="ECO:0000256" key="3">
    <source>
        <dbReference type="ARBA" id="ARBA00023125"/>
    </source>
</evidence>
<dbReference type="PANTHER" id="PTHR34294">
    <property type="entry name" value="TRANSCRIPTIONAL REGULATOR-RELATED"/>
    <property type="match status" value="1"/>
</dbReference>
<evidence type="ECO:0000313" key="7">
    <source>
        <dbReference type="EMBL" id="MCR1897612.1"/>
    </source>
</evidence>
<keyword evidence="2" id="KW-0805">Transcription regulation</keyword>
<dbReference type="EMBL" id="JANKAS010000001">
    <property type="protein sequence ID" value="MCR1897612.1"/>
    <property type="molecule type" value="Genomic_DNA"/>
</dbReference>
<comment type="similarity">
    <text evidence="1">Belongs to the SorC transcriptional regulatory family.</text>
</comment>
<organism evidence="7 8">
    <name type="scientific">Irregularibacter muris</name>
    <dbReference type="NCBI Taxonomy" id="1796619"/>
    <lineage>
        <taxon>Bacteria</taxon>
        <taxon>Bacillati</taxon>
        <taxon>Bacillota</taxon>
        <taxon>Clostridia</taxon>
        <taxon>Eubacteriales</taxon>
        <taxon>Eubacteriaceae</taxon>
        <taxon>Irregularibacter</taxon>
    </lineage>
</organism>
<proteinExistence type="inferred from homology"/>
<reference evidence="7" key="1">
    <citation type="submission" date="2022-07" db="EMBL/GenBank/DDBJ databases">
        <title>Enhanced cultured diversity of the mouse gut microbiota enables custom-made synthetic communities.</title>
        <authorList>
            <person name="Afrizal A."/>
        </authorList>
    </citation>
    <scope>NUCLEOTIDE SEQUENCE</scope>
    <source>
        <strain evidence="7">DSM 28593</strain>
    </source>
</reference>
<dbReference type="AlphaFoldDB" id="A0AAE3HCB5"/>
<accession>A0AAE3HCB5</accession>
<dbReference type="SUPFAM" id="SSF100950">
    <property type="entry name" value="NagB/RpiA/CoA transferase-like"/>
    <property type="match status" value="1"/>
</dbReference>
<keyword evidence="4" id="KW-0804">Transcription</keyword>
<dbReference type="GO" id="GO:0003677">
    <property type="term" value="F:DNA binding"/>
    <property type="evidence" value="ECO:0007669"/>
    <property type="project" value="UniProtKB-KW"/>
</dbReference>